<dbReference type="Pfam" id="PF13289">
    <property type="entry name" value="SIR2_2"/>
    <property type="match status" value="1"/>
</dbReference>
<dbReference type="OrthoDB" id="5509947at2"/>
<dbReference type="EMBL" id="FNAX01000008">
    <property type="protein sequence ID" value="SDF44814.1"/>
    <property type="molecule type" value="Genomic_DNA"/>
</dbReference>
<dbReference type="Proteomes" id="UP000198614">
    <property type="component" value="Unassembled WGS sequence"/>
</dbReference>
<dbReference type="SUPFAM" id="SSF48452">
    <property type="entry name" value="TPR-like"/>
    <property type="match status" value="1"/>
</dbReference>
<dbReference type="SUPFAM" id="SSF52467">
    <property type="entry name" value="DHS-like NAD/FAD-binding domain"/>
    <property type="match status" value="1"/>
</dbReference>
<organism evidence="1 2">
    <name type="scientific">Streptomyces griseoaurantiacus</name>
    <dbReference type="NCBI Taxonomy" id="68213"/>
    <lineage>
        <taxon>Bacteria</taxon>
        <taxon>Bacillati</taxon>
        <taxon>Actinomycetota</taxon>
        <taxon>Actinomycetes</taxon>
        <taxon>Kitasatosporales</taxon>
        <taxon>Streptomycetaceae</taxon>
        <taxon>Streptomyces</taxon>
        <taxon>Streptomyces aurantiacus group</taxon>
    </lineage>
</organism>
<dbReference type="InterPro" id="IPR029035">
    <property type="entry name" value="DHS-like_NAD/FAD-binding_dom"/>
</dbReference>
<dbReference type="Gene3D" id="3.40.50.1220">
    <property type="entry name" value="TPP-binding domain"/>
    <property type="match status" value="1"/>
</dbReference>
<evidence type="ECO:0000313" key="2">
    <source>
        <dbReference type="Proteomes" id="UP000198614"/>
    </source>
</evidence>
<name>A0A1G7L648_9ACTN</name>
<accession>A0A1G7L648</accession>
<sequence>MTLKAQDLFLFVGAGASRSVPAALPMFDELRRRILVGLNLPADESEDPRARASAKLAPEVFMLALSQGGVNVPSWLGDVLGAGEPNAAHHAVARLAAAGAAVWTVNFDQLIERAGGPGLVPCAWPAGPAEGAKLLKPHGTLGGELIVNAEAVLRGLPPAWEERLRADVRGRTVVFLGYRGLDLDFQPIWDDVLAAAGDVLWFDLPDPEEDRRKRLLLAGKEASGRLRLLPPVPPPEGVAPAANPSWDFVHWCRTEGLVDVEQDLVLRLFEEPKSAFVPLPGGSLAQARPVLQGLLGEIGAARRSYRALLRRPAHFVAAVRGLLALRLHHGGRGVARVLTGAWLLPPVGRLRAVRRRALFTRLTVLSKAGKYRAVLRGTGRLTATSGSTPWILRSAALRSSASLDEAVDAGATAWTLARAEGHPVRVAHAAFQRTLALMWADRLDEARTCLEQHLEPYAALAANRWVAWADFVRGGLAVREGDAEAATAHFRRSEDRFRGEALDDGVSSVLVARLAVLRLRGPDSGFQEALEDIERFRRTSGRQRLRYARRHRFMRHAVLLERAEFARVHTRDIDEARRLYEEVAASPYPLHAAHGHLGLAMLEAEHRHPPEHARVALAVADRIGARRHVRHARALLAAPGPGRAPEFFFC</sequence>
<evidence type="ECO:0000313" key="1">
    <source>
        <dbReference type="EMBL" id="SDF44814.1"/>
    </source>
</evidence>
<gene>
    <name evidence="1" type="ORF">SAMN05216260_108111</name>
</gene>
<protein>
    <submittedName>
        <fullName evidence="1">SIR2-like domain-containing protein</fullName>
    </submittedName>
</protein>
<reference evidence="1 2" key="1">
    <citation type="submission" date="2016-10" db="EMBL/GenBank/DDBJ databases">
        <authorList>
            <person name="de Groot N.N."/>
        </authorList>
    </citation>
    <scope>NUCLEOTIDE SEQUENCE [LARGE SCALE GENOMIC DNA]</scope>
    <source>
        <strain evidence="1 2">CGMCC 4.1859</strain>
    </source>
</reference>
<proteinExistence type="predicted"/>
<dbReference type="AlphaFoldDB" id="A0A1G7L648"/>
<dbReference type="InterPro" id="IPR011990">
    <property type="entry name" value="TPR-like_helical_dom_sf"/>
</dbReference>